<organism evidence="6 7">
    <name type="scientific">Fasciola gigantica</name>
    <name type="common">Giant liver fluke</name>
    <dbReference type="NCBI Taxonomy" id="46835"/>
    <lineage>
        <taxon>Eukaryota</taxon>
        <taxon>Metazoa</taxon>
        <taxon>Spiralia</taxon>
        <taxon>Lophotrochozoa</taxon>
        <taxon>Platyhelminthes</taxon>
        <taxon>Trematoda</taxon>
        <taxon>Digenea</taxon>
        <taxon>Plagiorchiida</taxon>
        <taxon>Echinostomata</taxon>
        <taxon>Echinostomatoidea</taxon>
        <taxon>Fasciolidae</taxon>
        <taxon>Fasciola</taxon>
    </lineage>
</organism>
<comment type="caution">
    <text evidence="6">The sequence shown here is derived from an EMBL/GenBank/DDBJ whole genome shotgun (WGS) entry which is preliminary data.</text>
</comment>
<keyword evidence="5" id="KW-0677">Repeat</keyword>
<dbReference type="OrthoDB" id="676979at2759"/>
<dbReference type="SUPFAM" id="SSF52058">
    <property type="entry name" value="L domain-like"/>
    <property type="match status" value="1"/>
</dbReference>
<evidence type="ECO:0000256" key="3">
    <source>
        <dbReference type="ARBA" id="ARBA00022490"/>
    </source>
</evidence>
<evidence type="ECO:0000313" key="7">
    <source>
        <dbReference type="Proteomes" id="UP000316759"/>
    </source>
</evidence>
<gene>
    <name evidence="6" type="ORF">FGIG_06092</name>
</gene>
<evidence type="ECO:0000256" key="2">
    <source>
        <dbReference type="ARBA" id="ARBA00014223"/>
    </source>
</evidence>
<dbReference type="PANTHER" id="PTHR46545:SF1">
    <property type="entry name" value="LEUCINE-RICH REPEAT-CONTAINING PROTEIN 51"/>
    <property type="match status" value="1"/>
</dbReference>
<evidence type="ECO:0000313" key="6">
    <source>
        <dbReference type="EMBL" id="TPP67757.1"/>
    </source>
</evidence>
<accession>A0A504ZAQ8</accession>
<dbReference type="Gene3D" id="3.80.10.10">
    <property type="entry name" value="Ribonuclease Inhibitor"/>
    <property type="match status" value="1"/>
</dbReference>
<keyword evidence="4" id="KW-0433">Leucine-rich repeat</keyword>
<reference evidence="6 7" key="1">
    <citation type="submission" date="2019-04" db="EMBL/GenBank/DDBJ databases">
        <title>Annotation for the trematode Fasciola gigantica.</title>
        <authorList>
            <person name="Choi Y.-J."/>
        </authorList>
    </citation>
    <scope>NUCLEOTIDE SEQUENCE [LARGE SCALE GENOMIC DNA]</scope>
    <source>
        <strain evidence="6">Uganda_cow_1</strain>
    </source>
</reference>
<evidence type="ECO:0000256" key="5">
    <source>
        <dbReference type="ARBA" id="ARBA00022737"/>
    </source>
</evidence>
<dbReference type="STRING" id="46835.A0A504ZAQ8"/>
<keyword evidence="3" id="KW-0963">Cytoplasm</keyword>
<dbReference type="AlphaFoldDB" id="A0A504ZAQ8"/>
<dbReference type="Proteomes" id="UP000316759">
    <property type="component" value="Unassembled WGS sequence"/>
</dbReference>
<sequence>MSTSSPKIAKPNACMKIYQPLDFSFLDLKDVTDVEGCEPRMTPGLFLKCPKTNDGKWLTQTLKLNNNQIEIINELPIVVSELFGSCDYLTWLDLSCNKISVIANGFQEVQKLQTLQNLNKLTLHGNPIEREKGYFHIVLGILPDLLSLDFTGISNADHQIATNCKRRSAKHRKTKQ</sequence>
<dbReference type="PANTHER" id="PTHR46545">
    <property type="entry name" value="LEUCINE-RICH REPEAT-CONTAINING PROTEIN 51"/>
    <property type="match status" value="1"/>
</dbReference>
<dbReference type="InterPro" id="IPR032675">
    <property type="entry name" value="LRR_dom_sf"/>
</dbReference>
<name>A0A504ZAQ8_FASGI</name>
<dbReference type="GO" id="GO:0005737">
    <property type="term" value="C:cytoplasm"/>
    <property type="evidence" value="ECO:0007669"/>
    <property type="project" value="UniProtKB-SubCell"/>
</dbReference>
<keyword evidence="7" id="KW-1185">Reference proteome</keyword>
<dbReference type="Pfam" id="PF00560">
    <property type="entry name" value="LRR_1"/>
    <property type="match status" value="1"/>
</dbReference>
<protein>
    <recommendedName>
        <fullName evidence="2">Leucine-rich repeat-containing protein 51</fullName>
    </recommendedName>
</protein>
<evidence type="ECO:0000256" key="1">
    <source>
        <dbReference type="ARBA" id="ARBA00004496"/>
    </source>
</evidence>
<proteinExistence type="predicted"/>
<dbReference type="InterPro" id="IPR001611">
    <property type="entry name" value="Leu-rich_rpt"/>
</dbReference>
<dbReference type="EMBL" id="SUNJ01000309">
    <property type="protein sequence ID" value="TPP67757.1"/>
    <property type="molecule type" value="Genomic_DNA"/>
</dbReference>
<evidence type="ECO:0000256" key="4">
    <source>
        <dbReference type="ARBA" id="ARBA00022614"/>
    </source>
</evidence>
<comment type="subcellular location">
    <subcellularLocation>
        <location evidence="1">Cytoplasm</location>
    </subcellularLocation>
</comment>